<dbReference type="SMART" id="SM00881">
    <property type="entry name" value="CoA_binding"/>
    <property type="match status" value="1"/>
</dbReference>
<feature type="domain" description="CoA-binding" evidence="17">
    <location>
        <begin position="35"/>
        <end position="131"/>
    </location>
</feature>
<keyword evidence="6 13" id="KW-0436">Ligase</keyword>
<comment type="similarity">
    <text evidence="13 14">Belongs to the succinate/malate CoA ligase alpha subunit family.</text>
</comment>
<evidence type="ECO:0000256" key="12">
    <source>
        <dbReference type="ARBA" id="ARBA00061754"/>
    </source>
</evidence>
<feature type="coiled-coil region" evidence="15">
    <location>
        <begin position="434"/>
        <end position="494"/>
    </location>
</feature>
<evidence type="ECO:0000256" key="4">
    <source>
        <dbReference type="ARBA" id="ARBA00022448"/>
    </source>
</evidence>
<dbReference type="GO" id="GO:0004775">
    <property type="term" value="F:succinate-CoA ligase (ADP-forming) activity"/>
    <property type="evidence" value="ECO:0007669"/>
    <property type="project" value="UniProtKB-UniRule"/>
</dbReference>
<evidence type="ECO:0000256" key="16">
    <source>
        <dbReference type="SAM" id="MobiDB-lite"/>
    </source>
</evidence>
<dbReference type="Pfam" id="PF00549">
    <property type="entry name" value="Ligase_CoA"/>
    <property type="match status" value="1"/>
</dbReference>
<evidence type="ECO:0000256" key="15">
    <source>
        <dbReference type="SAM" id="Coils"/>
    </source>
</evidence>
<dbReference type="SUPFAM" id="SSF51735">
    <property type="entry name" value="NAD(P)-binding Rossmann-fold domains"/>
    <property type="match status" value="1"/>
</dbReference>
<evidence type="ECO:0000256" key="14">
    <source>
        <dbReference type="RuleBase" id="RU000677"/>
    </source>
</evidence>
<comment type="subunit">
    <text evidence="13">Heterodimer of an alpha and a beta subunit. Different beta subunits determine nucleotide specificity. Together with an ATP-specific beta subunit, forms an ADP-forming succinyl-CoA synthetase (A-SCS). Together with a GTP-specific beta subunit forms a GDP-forming succinyl-CoA synthetase (G-SCS).</text>
</comment>
<dbReference type="CDD" id="cd15832">
    <property type="entry name" value="SNAP"/>
    <property type="match status" value="1"/>
</dbReference>
<comment type="function">
    <text evidence="11 13">Succinyl-CoA synthetase functions in the citric acid cycle (TCA), coupling the hydrolysis of succinyl-CoA to the synthesis of either ATP or GTP and thus represents the only step of substrate-level phosphorylation in the TCA. The alpha subunit of the enzyme binds the substrates coenzyme A and phosphate, while succinate binding and specificity for either ATP or GTP is provided by different beta subunits.</text>
</comment>
<dbReference type="InterPro" id="IPR011990">
    <property type="entry name" value="TPR-like_helical_dom_sf"/>
</dbReference>
<dbReference type="HAMAP" id="MF_01988">
    <property type="entry name" value="Succ_CoA_alpha"/>
    <property type="match status" value="1"/>
</dbReference>
<dbReference type="AlphaFoldDB" id="A0A8J6LDS1"/>
<dbReference type="PROSITE" id="PS01216">
    <property type="entry name" value="SUCCINYL_COA_LIG_1"/>
    <property type="match status" value="1"/>
</dbReference>
<keyword evidence="10" id="KW-0472">Membrane</keyword>
<dbReference type="PANTHER" id="PTHR11117">
    <property type="entry name" value="SUCCINYL-COA LIGASE SUBUNIT ALPHA"/>
    <property type="match status" value="1"/>
</dbReference>
<dbReference type="GO" id="GO:0009361">
    <property type="term" value="C:succinate-CoA ligase complex (ADP-forming)"/>
    <property type="evidence" value="ECO:0007669"/>
    <property type="project" value="TreeGrafter"/>
</dbReference>
<dbReference type="GO" id="GO:0006099">
    <property type="term" value="P:tricarboxylic acid cycle"/>
    <property type="evidence" value="ECO:0007669"/>
    <property type="project" value="UniProtKB-UniRule"/>
</dbReference>
<dbReference type="PRINTS" id="PR00448">
    <property type="entry name" value="NSFATTACHMNT"/>
</dbReference>
<keyword evidence="19" id="KW-1185">Reference proteome</keyword>
<comment type="subunit">
    <text evidence="12">Heterodimer of an alpha and a beta subunit. Different beta subunits determine nucleotide specificity. Together with the ATP-specific beta subunit SUCLA2, forms an ADP-forming succinyl-CoA synthetase (A-SCS). Together with the GTP-specific beta subunit SUCLG2 forms a GDP-forming succinyl-CoA synthetase (G-SCS).</text>
</comment>
<dbReference type="UniPathway" id="UPA00223">
    <property type="reaction ID" value="UER00999"/>
</dbReference>
<feature type="region of interest" description="Disordered" evidence="16">
    <location>
        <begin position="779"/>
        <end position="817"/>
    </location>
</feature>
<dbReference type="EC" id="6.2.1.5" evidence="13"/>
<gene>
    <name evidence="18" type="ORF">GEV33_005691</name>
</gene>
<dbReference type="NCBIfam" id="NF004230">
    <property type="entry name" value="PRK05678.1"/>
    <property type="match status" value="1"/>
</dbReference>
<keyword evidence="9" id="KW-0653">Protein transport</keyword>
<feature type="binding site" evidence="13">
    <location>
        <position position="74"/>
    </location>
    <ligand>
        <name>CoA</name>
        <dbReference type="ChEBI" id="CHEBI:57287"/>
    </ligand>
</feature>
<dbReference type="InterPro" id="IPR036291">
    <property type="entry name" value="NAD(P)-bd_dom_sf"/>
</dbReference>
<dbReference type="EC" id="6.2.1.4" evidence="13"/>
<sequence length="1049" mass="116290">MATHTRILSRIFSDSLKVGQSIRFNSYEASRMNLKLSANTKVICQGFTGKQGTFHSKQAIEYGTKMVGGVSPGKGGKTHLDLPVFNSVKEAKDATGAEASVIYVPPPGAGAAILEAMDAEIPLIVCITEGIPQQDMVKVKHRLLRQNKTRLVGPNCPGIIAPEQCKIGIMPGHIHQKGVIGVVSRSGTLTYEAVHQTTQVGLGQTLCVGIGGDPFNGTDFIDCLEVFLKDSETKGIILIGEIGGVAEEQAAEYLLNHNTGPNAKPVVSFIAGLSAPPGRRMGHAGAIISGGKGGAQDKINALEKAGVIVTKSPAQMAQALIAEAEKKVSSKGFFGSLFGGNSRIEDAVECYQRAANLFKMAKNWTQAGSAFCEAANLNSRSGARHDAATNYVDAANCYKKSDINEAVNCLLKAIEIYTDMGRFTMAAKHHQSIAEMYETDAVDLERAVQHYEQAADYFRGEESNSSANKCQLKVAQYAAQLENYEKAIHIYQQVASSALESSLLKYSAKEYLFRAALCHLCVDVLNAHHAMERYVQMYPAFQDSREYKLLKTLIEHMEEQNVEGFTDAVKEYDSISRLDQWYTTILLRIKKTLNENPDLPIKMAAQNSNQTRGEFGNIIFREIHKNAWLKKVNVSNLKKKREKLWVVFCVHDDTDAFLEMYADNKIAVLHKPDWFVYLNDVQHVSPTICPHEQEYEFVLTLKSEVIRLTAPTWEQMLDWVASLQAKLHELRILSPKDNVYSKLPEITRHHLFSTRDPNSPLPPPPTSQEEVLPGIEVQASSAGPRRAPTRLWNRSLSHNNATGEETSQLRRESTSEPEVFRFDNISSTVQQISAESSSNCHYECLFQGDPGPSNRQLERSSSTLQQPPIPYKTFREQQVLQLQKEMKHSGGVRLQLRKKDCISSIALVDAFDSVWICGWKQKEHPMLYNVLHIGDKVLNIAGISVKSAADAYRILESHYCGLYVDIVIKRIPHGQVFLIHRETEGQSLGIVQENNTAVIESVEGDSPAARQGLSAKTKTCDGLSLTNWVLTEINGRPLNLFFKKNQSSL</sequence>
<keyword evidence="7 13" id="KW-0547">Nucleotide-binding</keyword>
<keyword evidence="4" id="KW-0813">Transport</keyword>
<feature type="compositionally biased region" description="Basic and acidic residues" evidence="16">
    <location>
        <begin position="807"/>
        <end position="817"/>
    </location>
</feature>
<feature type="active site" description="Tele-phosphohistidine intermediate" evidence="13">
    <location>
        <position position="283"/>
    </location>
</feature>
<dbReference type="GO" id="GO:0000166">
    <property type="term" value="F:nucleotide binding"/>
    <property type="evidence" value="ECO:0007669"/>
    <property type="project" value="UniProtKB-KW"/>
</dbReference>
<keyword evidence="5 13" id="KW-0816">Tricarboxylic acid cycle</keyword>
<protein>
    <recommendedName>
        <fullName evidence="13">Succinate--CoA ligase [ADP/GDP-forming] subunit alpha, mitochondrial</fullName>
        <ecNumber evidence="13">6.2.1.4</ecNumber>
        <ecNumber evidence="13">6.2.1.5</ecNumber>
    </recommendedName>
    <alternativeName>
        <fullName evidence="13">Succinyl-CoA synthetase subunit alpha</fullName>
        <shortName evidence="13">SCS-alpha</shortName>
    </alternativeName>
</protein>
<dbReference type="Pfam" id="PF14938">
    <property type="entry name" value="SNAP"/>
    <property type="match status" value="1"/>
</dbReference>
<evidence type="ECO:0000256" key="10">
    <source>
        <dbReference type="ARBA" id="ARBA00023136"/>
    </source>
</evidence>
<dbReference type="Gene3D" id="3.40.50.720">
    <property type="entry name" value="NAD(P)-binding Rossmann-like Domain"/>
    <property type="match status" value="1"/>
</dbReference>
<dbReference type="InterPro" id="IPR003781">
    <property type="entry name" value="CoA-bd"/>
</dbReference>
<evidence type="ECO:0000256" key="2">
    <source>
        <dbReference type="ARBA" id="ARBA00005064"/>
    </source>
</evidence>
<dbReference type="GO" id="GO:0006886">
    <property type="term" value="P:intracellular protein transport"/>
    <property type="evidence" value="ECO:0007669"/>
    <property type="project" value="InterPro"/>
</dbReference>
<dbReference type="InterPro" id="IPR011993">
    <property type="entry name" value="PH-like_dom_sf"/>
</dbReference>
<dbReference type="SUPFAM" id="SSF48452">
    <property type="entry name" value="TPR-like"/>
    <property type="match status" value="1"/>
</dbReference>
<dbReference type="SUPFAM" id="SSF52210">
    <property type="entry name" value="Succinyl-CoA synthetase domains"/>
    <property type="match status" value="1"/>
</dbReference>
<comment type="catalytic activity">
    <reaction evidence="13">
        <text>succinate + ATP + CoA = succinyl-CoA + ADP + phosphate</text>
        <dbReference type="Rhea" id="RHEA:17661"/>
        <dbReference type="ChEBI" id="CHEBI:30031"/>
        <dbReference type="ChEBI" id="CHEBI:30616"/>
        <dbReference type="ChEBI" id="CHEBI:43474"/>
        <dbReference type="ChEBI" id="CHEBI:57287"/>
        <dbReference type="ChEBI" id="CHEBI:57292"/>
        <dbReference type="ChEBI" id="CHEBI:456216"/>
        <dbReference type="EC" id="6.2.1.5"/>
    </reaction>
</comment>
<keyword evidence="15" id="KW-0175">Coiled coil</keyword>
<dbReference type="InterPro" id="IPR017440">
    <property type="entry name" value="Cit_synth/succinyl-CoA_lig_AS"/>
</dbReference>
<evidence type="ECO:0000256" key="9">
    <source>
        <dbReference type="ARBA" id="ARBA00022927"/>
    </source>
</evidence>
<dbReference type="InterPro" id="IPR005810">
    <property type="entry name" value="CoA_lig_alpha"/>
</dbReference>
<comment type="pathway">
    <text evidence="2 13">Carbohydrate metabolism; tricarboxylic acid cycle; succinate from succinyl-CoA (ligase route): step 1/1.</text>
</comment>
<comment type="caution">
    <text evidence="18">The sequence shown here is derived from an EMBL/GenBank/DDBJ whole genome shotgun (WGS) entry which is preliminary data.</text>
</comment>
<evidence type="ECO:0000256" key="5">
    <source>
        <dbReference type="ARBA" id="ARBA00022532"/>
    </source>
</evidence>
<reference evidence="18" key="2">
    <citation type="submission" date="2021-08" db="EMBL/GenBank/DDBJ databases">
        <authorList>
            <person name="Eriksson T."/>
        </authorList>
    </citation>
    <scope>NUCLEOTIDE SEQUENCE</scope>
    <source>
        <strain evidence="18">Stoneville</strain>
        <tissue evidence="18">Whole head</tissue>
    </source>
</reference>
<keyword evidence="13" id="KW-0496">Mitochondrion</keyword>
<dbReference type="FunFam" id="1.25.40.10:FF:000028">
    <property type="entry name" value="beta-soluble NSF attachment protein-like isoform X1"/>
    <property type="match status" value="1"/>
</dbReference>
<evidence type="ECO:0000256" key="6">
    <source>
        <dbReference type="ARBA" id="ARBA00022598"/>
    </source>
</evidence>
<dbReference type="InterPro" id="IPR033847">
    <property type="entry name" value="Citrt_syn/SCS-alpha_CS"/>
</dbReference>
<comment type="catalytic activity">
    <reaction evidence="13">
        <text>GTP + succinate + CoA = succinyl-CoA + GDP + phosphate</text>
        <dbReference type="Rhea" id="RHEA:22120"/>
        <dbReference type="ChEBI" id="CHEBI:30031"/>
        <dbReference type="ChEBI" id="CHEBI:37565"/>
        <dbReference type="ChEBI" id="CHEBI:43474"/>
        <dbReference type="ChEBI" id="CHEBI:57287"/>
        <dbReference type="ChEBI" id="CHEBI:57292"/>
        <dbReference type="ChEBI" id="CHEBI:58189"/>
        <dbReference type="EC" id="6.2.1.4"/>
    </reaction>
</comment>
<feature type="compositionally biased region" description="Polar residues" evidence="16">
    <location>
        <begin position="792"/>
        <end position="806"/>
    </location>
</feature>
<comment type="subcellular location">
    <subcellularLocation>
        <location evidence="1">Membrane</location>
        <topology evidence="1">Peripheral membrane protein</topology>
    </subcellularLocation>
    <subcellularLocation>
        <location evidence="13">Mitochondrion</location>
    </subcellularLocation>
</comment>
<feature type="binding site" evidence="13">
    <location>
        <begin position="48"/>
        <end position="51"/>
    </location>
    <ligand>
        <name>CoA</name>
        <dbReference type="ChEBI" id="CHEBI:57287"/>
    </ligand>
</feature>
<organism evidence="18 19">
    <name type="scientific">Tenebrio molitor</name>
    <name type="common">Yellow mealworm beetle</name>
    <dbReference type="NCBI Taxonomy" id="7067"/>
    <lineage>
        <taxon>Eukaryota</taxon>
        <taxon>Metazoa</taxon>
        <taxon>Ecdysozoa</taxon>
        <taxon>Arthropoda</taxon>
        <taxon>Hexapoda</taxon>
        <taxon>Insecta</taxon>
        <taxon>Pterygota</taxon>
        <taxon>Neoptera</taxon>
        <taxon>Endopterygota</taxon>
        <taxon>Coleoptera</taxon>
        <taxon>Polyphaga</taxon>
        <taxon>Cucujiformia</taxon>
        <taxon>Tenebrionidae</taxon>
        <taxon>Tenebrio</taxon>
    </lineage>
</organism>
<proteinExistence type="inferred from homology"/>
<dbReference type="FunFam" id="3.40.50.261:FF:000005">
    <property type="entry name" value="Succinate--CoA ligase [ADP-forming] subunit alpha, mitochondrial"/>
    <property type="match status" value="1"/>
</dbReference>
<reference evidence="18" key="1">
    <citation type="journal article" date="2020" name="J Insects Food Feed">
        <title>The yellow mealworm (Tenebrio molitor) genome: a resource for the emerging insects as food and feed industry.</title>
        <authorList>
            <person name="Eriksson T."/>
            <person name="Andere A."/>
            <person name="Kelstrup H."/>
            <person name="Emery V."/>
            <person name="Picard C."/>
        </authorList>
    </citation>
    <scope>NUCLEOTIDE SEQUENCE</scope>
    <source>
        <strain evidence="18">Stoneville</strain>
        <tissue evidence="18">Whole head</tissue>
    </source>
</reference>
<dbReference type="GO" id="GO:0005739">
    <property type="term" value="C:mitochondrion"/>
    <property type="evidence" value="ECO:0007669"/>
    <property type="project" value="UniProtKB-SubCell"/>
</dbReference>
<evidence type="ECO:0000256" key="8">
    <source>
        <dbReference type="ARBA" id="ARBA00022892"/>
    </source>
</evidence>
<dbReference type="Gene3D" id="1.25.40.10">
    <property type="entry name" value="Tetratricopeptide repeat domain"/>
    <property type="match status" value="1"/>
</dbReference>
<accession>A0A8J6LDS1</accession>
<dbReference type="GO" id="GO:0016192">
    <property type="term" value="P:vesicle-mediated transport"/>
    <property type="evidence" value="ECO:0007669"/>
    <property type="project" value="UniProtKB-KW"/>
</dbReference>
<dbReference type="NCBIfam" id="TIGR01019">
    <property type="entry name" value="sucCoAalpha"/>
    <property type="match status" value="1"/>
</dbReference>
<feature type="binding site" evidence="13">
    <location>
        <position position="191"/>
    </location>
    <ligand>
        <name>substrate</name>
        <note>ligand shared with subunit beta</note>
    </ligand>
</feature>
<dbReference type="GO" id="GO:0004776">
    <property type="term" value="F:succinate-CoA ligase (GDP-forming) activity"/>
    <property type="evidence" value="ECO:0007669"/>
    <property type="project" value="UniProtKB-EC"/>
</dbReference>
<name>A0A8J6LDS1_TENMO</name>
<feature type="binding site" evidence="13">
    <location>
        <begin position="127"/>
        <end position="129"/>
    </location>
    <ligand>
        <name>CoA</name>
        <dbReference type="ChEBI" id="CHEBI:57287"/>
    </ligand>
</feature>
<evidence type="ECO:0000256" key="11">
    <source>
        <dbReference type="ARBA" id="ARBA00054246"/>
    </source>
</evidence>
<dbReference type="EMBL" id="JABDTM020020312">
    <property type="protein sequence ID" value="KAH0817100.1"/>
    <property type="molecule type" value="Genomic_DNA"/>
</dbReference>
<keyword evidence="8" id="KW-0931">ER-Golgi transport</keyword>
<comment type="similarity">
    <text evidence="3">Belongs to the SNAP family.</text>
</comment>
<dbReference type="Pfam" id="PF02629">
    <property type="entry name" value="CoA_binding"/>
    <property type="match status" value="1"/>
</dbReference>
<evidence type="ECO:0000256" key="3">
    <source>
        <dbReference type="ARBA" id="ARBA00010050"/>
    </source>
</evidence>
<dbReference type="Gene3D" id="2.30.29.30">
    <property type="entry name" value="Pleckstrin-homology domain (PH domain)/Phosphotyrosine-binding domain (PTB)"/>
    <property type="match status" value="1"/>
</dbReference>
<dbReference type="InterPro" id="IPR016102">
    <property type="entry name" value="Succinyl-CoA_synth-like"/>
</dbReference>
<dbReference type="PROSITE" id="PS00399">
    <property type="entry name" value="SUCCINYL_COA_LIG_2"/>
    <property type="match status" value="1"/>
</dbReference>
<dbReference type="SUPFAM" id="SSF50729">
    <property type="entry name" value="PH domain-like"/>
    <property type="match status" value="1"/>
</dbReference>
<dbReference type="InterPro" id="IPR005811">
    <property type="entry name" value="SUCC_ACL_C"/>
</dbReference>
<evidence type="ECO:0000256" key="1">
    <source>
        <dbReference type="ARBA" id="ARBA00004170"/>
    </source>
</evidence>
<evidence type="ECO:0000259" key="17">
    <source>
        <dbReference type="SMART" id="SM00881"/>
    </source>
</evidence>
<dbReference type="FunFam" id="3.40.50.720:FF:000002">
    <property type="entry name" value="Succinate--CoA ligase [ADP-forming] subunit alpha"/>
    <property type="match status" value="1"/>
</dbReference>
<dbReference type="InterPro" id="IPR000744">
    <property type="entry name" value="NSF_attach"/>
</dbReference>
<dbReference type="Gene3D" id="3.40.50.261">
    <property type="entry name" value="Succinyl-CoA synthetase domains"/>
    <property type="match status" value="1"/>
</dbReference>
<evidence type="ECO:0000313" key="18">
    <source>
        <dbReference type="EMBL" id="KAH0817100.1"/>
    </source>
</evidence>
<dbReference type="Proteomes" id="UP000719412">
    <property type="component" value="Unassembled WGS sequence"/>
</dbReference>
<evidence type="ECO:0000256" key="13">
    <source>
        <dbReference type="HAMAP-Rule" id="MF_03222"/>
    </source>
</evidence>
<evidence type="ECO:0000313" key="19">
    <source>
        <dbReference type="Proteomes" id="UP000719412"/>
    </source>
</evidence>
<evidence type="ECO:0000256" key="7">
    <source>
        <dbReference type="ARBA" id="ARBA00022741"/>
    </source>
</evidence>
<dbReference type="GO" id="GO:0016020">
    <property type="term" value="C:membrane"/>
    <property type="evidence" value="ECO:0007669"/>
    <property type="project" value="UniProtKB-SubCell"/>
</dbReference>
<dbReference type="PANTHER" id="PTHR11117:SF2">
    <property type="entry name" value="SUCCINATE--COA LIGASE [ADP_GDP-FORMING] SUBUNIT ALPHA, MITOCHONDRIAL"/>
    <property type="match status" value="1"/>
</dbReference>